<dbReference type="PANTHER" id="PTHR37948:SF1">
    <property type="entry name" value="BLL5189 PROTEIN"/>
    <property type="match status" value="1"/>
</dbReference>
<feature type="compositionally biased region" description="Low complexity" evidence="1">
    <location>
        <begin position="65"/>
        <end position="75"/>
    </location>
</feature>
<organism evidence="2 3">
    <name type="scientific">Phaeomoniella chlamydospora</name>
    <name type="common">Phaeoacremonium chlamydosporum</name>
    <dbReference type="NCBI Taxonomy" id="158046"/>
    <lineage>
        <taxon>Eukaryota</taxon>
        <taxon>Fungi</taxon>
        <taxon>Dikarya</taxon>
        <taxon>Ascomycota</taxon>
        <taxon>Pezizomycotina</taxon>
        <taxon>Eurotiomycetes</taxon>
        <taxon>Chaetothyriomycetidae</taxon>
        <taxon>Phaeomoniellales</taxon>
        <taxon>Phaeomoniellaceae</taxon>
        <taxon>Phaeomoniella</taxon>
    </lineage>
</organism>
<evidence type="ECO:0000313" key="3">
    <source>
        <dbReference type="Proteomes" id="UP000053317"/>
    </source>
</evidence>
<feature type="compositionally biased region" description="Polar residues" evidence="1">
    <location>
        <begin position="85"/>
        <end position="96"/>
    </location>
</feature>
<evidence type="ECO:0000313" key="2">
    <source>
        <dbReference type="EMBL" id="KKY16399.1"/>
    </source>
</evidence>
<feature type="region of interest" description="Disordered" evidence="1">
    <location>
        <begin position="29"/>
        <end position="128"/>
    </location>
</feature>
<dbReference type="EMBL" id="LCWF01000161">
    <property type="protein sequence ID" value="KKY16399.1"/>
    <property type="molecule type" value="Genomic_DNA"/>
</dbReference>
<keyword evidence="3" id="KW-1185">Reference proteome</keyword>
<reference evidence="2 3" key="2">
    <citation type="submission" date="2015-05" db="EMBL/GenBank/DDBJ databases">
        <authorList>
            <person name="Morales-Cruz A."/>
            <person name="Amrine K.C."/>
            <person name="Cantu D."/>
        </authorList>
    </citation>
    <scope>NUCLEOTIDE SEQUENCE [LARGE SCALE GENOMIC DNA]</scope>
    <source>
        <strain evidence="2">UCRPC4</strain>
    </source>
</reference>
<dbReference type="PANTHER" id="PTHR37948">
    <property type="entry name" value="ZGC:113208"/>
    <property type="match status" value="1"/>
</dbReference>
<comment type="caution">
    <text evidence="2">The sequence shown here is derived from an EMBL/GenBank/DDBJ whole genome shotgun (WGS) entry which is preliminary data.</text>
</comment>
<reference evidence="2 3" key="1">
    <citation type="submission" date="2015-05" db="EMBL/GenBank/DDBJ databases">
        <title>Distinctive expansion of gene families associated with plant cell wall degradation and secondary metabolism in the genomes of grapevine trunk pathogens.</title>
        <authorList>
            <person name="Lawrence D.P."/>
            <person name="Travadon R."/>
            <person name="Rolshausen P.E."/>
            <person name="Baumgartner K."/>
        </authorList>
    </citation>
    <scope>NUCLEOTIDE SEQUENCE [LARGE SCALE GENOMIC DNA]</scope>
    <source>
        <strain evidence="2">UCRPC4</strain>
    </source>
</reference>
<evidence type="ECO:0000256" key="1">
    <source>
        <dbReference type="SAM" id="MobiDB-lite"/>
    </source>
</evidence>
<dbReference type="Proteomes" id="UP000053317">
    <property type="component" value="Unassembled WGS sequence"/>
</dbReference>
<gene>
    <name evidence="2" type="ORF">UCRPC4_g05908</name>
</gene>
<dbReference type="OrthoDB" id="4850at2759"/>
<proteinExistence type="predicted"/>
<accession>A0A0G2E0V8</accession>
<name>A0A0G2E0V8_PHACM</name>
<dbReference type="AlphaFoldDB" id="A0A0G2E0V8"/>
<protein>
    <submittedName>
        <fullName evidence="2">Putative zn2+-binding protein melusin contains chord domain</fullName>
    </submittedName>
</protein>
<feature type="compositionally biased region" description="Low complexity" evidence="1">
    <location>
        <begin position="106"/>
        <end position="128"/>
    </location>
</feature>
<sequence length="342" mass="39295">MTDNEDFEARRLENIKRKQALLDELGIKQQARSVSDRFRTNTTNSERRTKKRKIEPLRSNLPPTRSSARIASASSKPSYYEENDTSAQSKTSSKSNPAFKARSKSARSSIKPSPSSPTHLPSPSSPSLTALQASWSDWTPTTPAPTRLSNNTFHFPSHPTFTPNLSPLEILQQGAFGGTYFRPLYSRTLNLTITNDYLELPSSWLSSLSIPTHLTSSHYLTTTNKFLVSCGQSIEEWEAAGWINHTFDVRGWFQWYIRFFLGRRCADDDRQVSRWRRCVGPEGGRWRRALLKKYLREGVKTVWDDEGDESREVSPVMHQTCHHWAWEIRQEELDELWERGGL</sequence>